<keyword evidence="3" id="KW-1185">Reference proteome</keyword>
<comment type="caution">
    <text evidence="2">The sequence shown here is derived from an EMBL/GenBank/DDBJ whole genome shotgun (WGS) entry which is preliminary data.</text>
</comment>
<protein>
    <submittedName>
        <fullName evidence="2">Class I SAM-dependent methyltransferase</fullName>
    </submittedName>
</protein>
<dbReference type="GO" id="GO:0032259">
    <property type="term" value="P:methylation"/>
    <property type="evidence" value="ECO:0007669"/>
    <property type="project" value="UniProtKB-KW"/>
</dbReference>
<keyword evidence="2" id="KW-0808">Transferase</keyword>
<proteinExistence type="predicted"/>
<evidence type="ECO:0000259" key="1">
    <source>
        <dbReference type="Pfam" id="PF08241"/>
    </source>
</evidence>
<dbReference type="Pfam" id="PF08241">
    <property type="entry name" value="Methyltransf_11"/>
    <property type="match status" value="1"/>
</dbReference>
<keyword evidence="2" id="KW-0489">Methyltransferase</keyword>
<sequence length="241" mass="27127">MGEALFTGWDFSYIEGSGRCASSLLPWSYGSKAITLMRQCRSLLDMGTGGGEFLSLLQPFPSKVCATEGYAPNVAIAKAKLEPLGVNVAQISDDHHLPFHDEQFDLVLNRHESYAPQEVKRILKTGGIFFTQQVGCLDAQDLNKALHKPVNDAYINWDLKFAVTELQGEGFHIVKAEEAFTTLRFYDIGAVLYYLKAIPWQIPNFSVHDCEEELYVIYKQIKQSGGFDVKQHRFLIEAKVK</sequence>
<dbReference type="InterPro" id="IPR052939">
    <property type="entry name" value="23S_rRNA_MeTrnsfrase_RlmA"/>
</dbReference>
<name>A0A9Q4B3B5_SALAG</name>
<feature type="domain" description="Methyltransferase type 11" evidence="1">
    <location>
        <begin position="44"/>
        <end position="130"/>
    </location>
</feature>
<dbReference type="GO" id="GO:0008757">
    <property type="term" value="F:S-adenosylmethionine-dependent methyltransferase activity"/>
    <property type="evidence" value="ECO:0007669"/>
    <property type="project" value="InterPro"/>
</dbReference>
<dbReference type="PANTHER" id="PTHR43460">
    <property type="entry name" value="METHYLTRANSFERASE"/>
    <property type="match status" value="1"/>
</dbReference>
<dbReference type="InterPro" id="IPR013216">
    <property type="entry name" value="Methyltransf_11"/>
</dbReference>
<dbReference type="Gene3D" id="3.40.50.150">
    <property type="entry name" value="Vaccinia Virus protein VP39"/>
    <property type="match status" value="1"/>
</dbReference>
<accession>A0A9Q4B3B5</accession>
<gene>
    <name evidence="2" type="ORF">HXA33_13465</name>
</gene>
<evidence type="ECO:0000313" key="3">
    <source>
        <dbReference type="Proteomes" id="UP001057753"/>
    </source>
</evidence>
<dbReference type="RefSeq" id="WP_257822894.1">
    <property type="nucleotide sequence ID" value="NZ_JABXYM010000001.1"/>
</dbReference>
<evidence type="ECO:0000313" key="2">
    <source>
        <dbReference type="EMBL" id="MCR6097554.1"/>
    </source>
</evidence>
<organism evidence="2 3">
    <name type="scientific">Salipaludibacillus agaradhaerens</name>
    <name type="common">Bacillus agaradhaerens</name>
    <dbReference type="NCBI Taxonomy" id="76935"/>
    <lineage>
        <taxon>Bacteria</taxon>
        <taxon>Bacillati</taxon>
        <taxon>Bacillota</taxon>
        <taxon>Bacilli</taxon>
        <taxon>Bacillales</taxon>
        <taxon>Bacillaceae</taxon>
    </lineage>
</organism>
<dbReference type="AlphaFoldDB" id="A0A9Q4B3B5"/>
<reference evidence="2" key="1">
    <citation type="submission" date="2020-06" db="EMBL/GenBank/DDBJ databases">
        <title>Insight into the genomes of haloalkaliphilic bacilli from Kenyan soda lakes.</title>
        <authorList>
            <person name="Mwirichia R."/>
            <person name="Villamizar G.C."/>
            <person name="Poehlein A."/>
            <person name="Mugweru J."/>
            <person name="Kipnyargis A."/>
            <person name="Kiplimo D."/>
            <person name="Orwa P."/>
            <person name="Daniel R."/>
        </authorList>
    </citation>
    <scope>NUCLEOTIDE SEQUENCE</scope>
    <source>
        <strain evidence="2">B1096_S55</strain>
    </source>
</reference>
<dbReference type="EMBL" id="JABXYM010000001">
    <property type="protein sequence ID" value="MCR6097554.1"/>
    <property type="molecule type" value="Genomic_DNA"/>
</dbReference>
<dbReference type="Proteomes" id="UP001057753">
    <property type="component" value="Unassembled WGS sequence"/>
</dbReference>
<dbReference type="SUPFAM" id="SSF53335">
    <property type="entry name" value="S-adenosyl-L-methionine-dependent methyltransferases"/>
    <property type="match status" value="1"/>
</dbReference>
<dbReference type="CDD" id="cd02440">
    <property type="entry name" value="AdoMet_MTases"/>
    <property type="match status" value="1"/>
</dbReference>
<dbReference type="PANTHER" id="PTHR43460:SF1">
    <property type="entry name" value="METHYLTRANSFERASE TYPE 11 DOMAIN-CONTAINING PROTEIN"/>
    <property type="match status" value="1"/>
</dbReference>
<dbReference type="InterPro" id="IPR029063">
    <property type="entry name" value="SAM-dependent_MTases_sf"/>
</dbReference>